<dbReference type="Proteomes" id="UP000011758">
    <property type="component" value="Unassembled WGS sequence"/>
</dbReference>
<organism evidence="3 4">
    <name type="scientific">Eggerthia catenaformis OT 569 = DSM 20559</name>
    <dbReference type="NCBI Taxonomy" id="999415"/>
    <lineage>
        <taxon>Bacteria</taxon>
        <taxon>Bacillati</taxon>
        <taxon>Bacillota</taxon>
        <taxon>Erysipelotrichia</taxon>
        <taxon>Erysipelotrichales</taxon>
        <taxon>Coprobacillaceae</taxon>
        <taxon>Eggerthia</taxon>
    </lineage>
</organism>
<dbReference type="Pfam" id="PF00156">
    <property type="entry name" value="Pribosyltran"/>
    <property type="match status" value="1"/>
</dbReference>
<dbReference type="PANTHER" id="PTHR47505:SF1">
    <property type="entry name" value="DNA UTILIZATION PROTEIN YHGH"/>
    <property type="match status" value="1"/>
</dbReference>
<name>M2P7R4_9FIRM</name>
<evidence type="ECO:0000259" key="2">
    <source>
        <dbReference type="Pfam" id="PF00156"/>
    </source>
</evidence>
<dbReference type="AlphaFoldDB" id="M2P7R4"/>
<evidence type="ECO:0000313" key="3">
    <source>
        <dbReference type="EMBL" id="EMD16357.1"/>
    </source>
</evidence>
<dbReference type="CDD" id="cd06223">
    <property type="entry name" value="PRTases_typeI"/>
    <property type="match status" value="1"/>
</dbReference>
<dbReference type="eggNOG" id="COG1040">
    <property type="taxonomic scope" value="Bacteria"/>
</dbReference>
<evidence type="ECO:0000256" key="1">
    <source>
        <dbReference type="ARBA" id="ARBA00008007"/>
    </source>
</evidence>
<evidence type="ECO:0000313" key="4">
    <source>
        <dbReference type="Proteomes" id="UP000011758"/>
    </source>
</evidence>
<feature type="domain" description="Phosphoribosyltransferase" evidence="2">
    <location>
        <begin position="160"/>
        <end position="206"/>
    </location>
</feature>
<keyword evidence="4" id="KW-1185">Reference proteome</keyword>
<accession>M2P7R4</accession>
<dbReference type="Gene3D" id="3.40.50.2020">
    <property type="match status" value="1"/>
</dbReference>
<sequence length="213" mass="25055">MYFNNQISQYCLICHKPVRKIPSLYHLIHQVCICPGCINKLEFIHYHGSFEGIPIHIIYRYNDFFKKLLFQYKGQYDYALKDVFLQLDYSRLKRKYKHFSIVIAPSDKETSKIRGFIPNKEIVSLFASDIFMGLYKNKPHKQALLDFKERGSIKNVIEMKGGENLYHKKVLLFDDVITSGSTLSKCLELVRDKHPEEIEILILATKVFDKINK</sequence>
<dbReference type="SUPFAM" id="SSF53271">
    <property type="entry name" value="PRTase-like"/>
    <property type="match status" value="1"/>
</dbReference>
<dbReference type="InterPro" id="IPR000836">
    <property type="entry name" value="PRTase_dom"/>
</dbReference>
<comment type="similarity">
    <text evidence="1">Belongs to the ComF/GntX family.</text>
</comment>
<gene>
    <name evidence="3" type="ORF">HMPREF9943_01283</name>
</gene>
<dbReference type="EMBL" id="AGEJ01000021">
    <property type="protein sequence ID" value="EMD16357.1"/>
    <property type="molecule type" value="Genomic_DNA"/>
</dbReference>
<dbReference type="RefSeq" id="WP_004803234.1">
    <property type="nucleotide sequence ID" value="NZ_AUGJ01000001.1"/>
</dbReference>
<comment type="caution">
    <text evidence="3">The sequence shown here is derived from an EMBL/GenBank/DDBJ whole genome shotgun (WGS) entry which is preliminary data.</text>
</comment>
<dbReference type="BioCyc" id="ECAT999415-HMP:GTTI-1317-MONOMER"/>
<reference evidence="3 4" key="1">
    <citation type="submission" date="2013-02" db="EMBL/GenBank/DDBJ databases">
        <title>The Genome Sequence of Lactobacillus catenaformis F0143.</title>
        <authorList>
            <consortium name="The Broad Institute Genome Sequencing Platform"/>
            <person name="Earl A."/>
            <person name="Ward D."/>
            <person name="Feldgarden M."/>
            <person name="Gevers D."/>
            <person name="Izard J."/>
            <person name="Blanton J.M."/>
            <person name="Mathney J."/>
            <person name="Dewhirst F.E."/>
            <person name="Young S.K."/>
            <person name="Zeng Q."/>
            <person name="Gargeya S."/>
            <person name="Fitzgerald M."/>
            <person name="Haas B."/>
            <person name="Abouelleil A."/>
            <person name="Alvarado L."/>
            <person name="Arachchi H.M."/>
            <person name="Berlin A."/>
            <person name="Chapman S.B."/>
            <person name="Gearin G."/>
            <person name="Goldberg J."/>
            <person name="Griggs A."/>
            <person name="Gujja S."/>
            <person name="Hansen M."/>
            <person name="Heiman D."/>
            <person name="Howarth C."/>
            <person name="Larimer J."/>
            <person name="Lui A."/>
            <person name="MacDonald P.J.P."/>
            <person name="McCowen C."/>
            <person name="Montmayeur A."/>
            <person name="Murphy C."/>
            <person name="Neiman D."/>
            <person name="Pearson M."/>
            <person name="Priest M."/>
            <person name="Roberts A."/>
            <person name="Saif S."/>
            <person name="Shea T."/>
            <person name="Sisk P."/>
            <person name="Stolte C."/>
            <person name="Sykes S."/>
            <person name="Wortman J."/>
            <person name="Nusbaum C."/>
            <person name="Birren B."/>
        </authorList>
    </citation>
    <scope>NUCLEOTIDE SEQUENCE [LARGE SCALE GENOMIC DNA]</scope>
    <source>
        <strain evidence="3 4">OT 569</strain>
    </source>
</reference>
<dbReference type="PANTHER" id="PTHR47505">
    <property type="entry name" value="DNA UTILIZATION PROTEIN YHGH"/>
    <property type="match status" value="1"/>
</dbReference>
<dbReference type="OrthoDB" id="9779910at2"/>
<proteinExistence type="inferred from homology"/>
<dbReference type="STRING" id="999415.HMPREF9943_01283"/>
<dbReference type="InterPro" id="IPR051910">
    <property type="entry name" value="ComF/GntX_DNA_util-trans"/>
</dbReference>
<dbReference type="InterPro" id="IPR029057">
    <property type="entry name" value="PRTase-like"/>
</dbReference>
<protein>
    <recommendedName>
        <fullName evidence="2">Phosphoribosyltransferase domain-containing protein</fullName>
    </recommendedName>
</protein>